<gene>
    <name evidence="1" type="ORF">LCGC14_1714190</name>
</gene>
<proteinExistence type="predicted"/>
<protein>
    <submittedName>
        <fullName evidence="1">Uncharacterized protein</fullName>
    </submittedName>
</protein>
<dbReference type="EMBL" id="LAZR01015334">
    <property type="protein sequence ID" value="KKM13642.1"/>
    <property type="molecule type" value="Genomic_DNA"/>
</dbReference>
<dbReference type="AlphaFoldDB" id="A0A0F9HEU7"/>
<reference evidence="1" key="1">
    <citation type="journal article" date="2015" name="Nature">
        <title>Complex archaea that bridge the gap between prokaryotes and eukaryotes.</title>
        <authorList>
            <person name="Spang A."/>
            <person name="Saw J.H."/>
            <person name="Jorgensen S.L."/>
            <person name="Zaremba-Niedzwiedzka K."/>
            <person name="Martijn J."/>
            <person name="Lind A.E."/>
            <person name="van Eijk R."/>
            <person name="Schleper C."/>
            <person name="Guy L."/>
            <person name="Ettema T.J."/>
        </authorList>
    </citation>
    <scope>NUCLEOTIDE SEQUENCE</scope>
</reference>
<name>A0A0F9HEU7_9ZZZZ</name>
<organism evidence="1">
    <name type="scientific">marine sediment metagenome</name>
    <dbReference type="NCBI Taxonomy" id="412755"/>
    <lineage>
        <taxon>unclassified sequences</taxon>
        <taxon>metagenomes</taxon>
        <taxon>ecological metagenomes</taxon>
    </lineage>
</organism>
<sequence length="44" mass="5349">MTQGKKMTRRGDHGKWLNKEWSVGTKKHIYAYKYRLPKQEVKNK</sequence>
<evidence type="ECO:0000313" key="1">
    <source>
        <dbReference type="EMBL" id="KKM13642.1"/>
    </source>
</evidence>
<comment type="caution">
    <text evidence="1">The sequence shown here is derived from an EMBL/GenBank/DDBJ whole genome shotgun (WGS) entry which is preliminary data.</text>
</comment>
<accession>A0A0F9HEU7</accession>